<evidence type="ECO:0000256" key="3">
    <source>
        <dbReference type="PROSITE-ProRule" id="PRU00209"/>
    </source>
</evidence>
<dbReference type="AlphaFoldDB" id="A0A426T9C2"/>
<reference evidence="5 6" key="1">
    <citation type="submission" date="2018-11" db="EMBL/GenBank/DDBJ databases">
        <authorList>
            <person name="Stevens M.J."/>
            <person name="Cernela N."/>
            <person name="Spoerry Serrano N."/>
            <person name="Schmitt S."/>
            <person name="Schrenzel J."/>
            <person name="Stephan R."/>
        </authorList>
    </citation>
    <scope>NUCLEOTIDE SEQUENCE [LARGE SCALE GENOMIC DNA]</scope>
    <source>
        <strain evidence="5 6">PP422</strain>
    </source>
</reference>
<gene>
    <name evidence="5" type="ORF">EI998_10095</name>
</gene>
<evidence type="ECO:0000313" key="5">
    <source>
        <dbReference type="EMBL" id="RRR50578.1"/>
    </source>
</evidence>
<dbReference type="InterPro" id="IPR012340">
    <property type="entry name" value="NA-bd_OB-fold"/>
</dbReference>
<dbReference type="SUPFAM" id="SSF50249">
    <property type="entry name" value="Nucleic acid-binding proteins"/>
    <property type="match status" value="1"/>
</dbReference>
<evidence type="ECO:0000256" key="2">
    <source>
        <dbReference type="ARBA" id="ARBA00022884"/>
    </source>
</evidence>
<sequence length="207" mass="22298">MIFTYNKEYVGDVLMVIVADGKGQDVTVERKGKVARVYIEETGQTVAWNIFEVSSLIDLSGNGQVFLTDEQIAVLNAELSQEGFAESLVNDKEPKFVVGQIVELTPHPDSDHLNICQVNVGDKTVQIVAGAPNAAQGLKTIVALPGAMMPSGSLIFPGKLRGEDSFGMMCSPRELGLPNAPQVRGIIELDDSAVVGDSFEPAKHWKN</sequence>
<accession>A0A426T9C2</accession>
<proteinExistence type="predicted"/>
<dbReference type="OrthoDB" id="9805455at2"/>
<dbReference type="Pfam" id="PF14794">
    <property type="entry name" value="DUF4479"/>
    <property type="match status" value="1"/>
</dbReference>
<keyword evidence="2 3" id="KW-0694">RNA-binding</keyword>
<evidence type="ECO:0000259" key="4">
    <source>
        <dbReference type="PROSITE" id="PS50886"/>
    </source>
</evidence>
<dbReference type="EMBL" id="RSDO01000029">
    <property type="protein sequence ID" value="RRR50578.1"/>
    <property type="molecule type" value="Genomic_DNA"/>
</dbReference>
<dbReference type="Gene3D" id="3.30.1940.10">
    <property type="entry name" value="YtpR-like"/>
    <property type="match status" value="1"/>
</dbReference>
<dbReference type="NCBIfam" id="NF045760">
    <property type="entry name" value="YtpR"/>
    <property type="match status" value="1"/>
</dbReference>
<dbReference type="Gene3D" id="2.40.50.140">
    <property type="entry name" value="Nucleic acid-binding proteins"/>
    <property type="match status" value="1"/>
</dbReference>
<comment type="caution">
    <text evidence="5">The sequence shown here is derived from an EMBL/GenBank/DDBJ whole genome shotgun (WGS) entry which is preliminary data.</text>
</comment>
<dbReference type="RefSeq" id="WP_105122998.1">
    <property type="nucleotide sequence ID" value="NZ_POIP01000552.1"/>
</dbReference>
<dbReference type="InterPro" id="IPR027855">
    <property type="entry name" value="DUF4479"/>
</dbReference>
<dbReference type="Pfam" id="PF01588">
    <property type="entry name" value="tRNA_bind"/>
    <property type="match status" value="1"/>
</dbReference>
<organism evidence="5 6">
    <name type="scientific">Streptococcus suis</name>
    <dbReference type="NCBI Taxonomy" id="1307"/>
    <lineage>
        <taxon>Bacteria</taxon>
        <taxon>Bacillati</taxon>
        <taxon>Bacillota</taxon>
        <taxon>Bacilli</taxon>
        <taxon>Lactobacillales</taxon>
        <taxon>Streptococcaceae</taxon>
        <taxon>Streptococcus</taxon>
    </lineage>
</organism>
<dbReference type="GO" id="GO:0000049">
    <property type="term" value="F:tRNA binding"/>
    <property type="evidence" value="ECO:0007669"/>
    <property type="project" value="UniProtKB-UniRule"/>
</dbReference>
<name>A0A426T9C2_STRSU</name>
<dbReference type="PROSITE" id="PS50886">
    <property type="entry name" value="TRBD"/>
    <property type="match status" value="1"/>
</dbReference>
<dbReference type="InterPro" id="IPR002547">
    <property type="entry name" value="tRNA-bd_dom"/>
</dbReference>
<evidence type="ECO:0000256" key="1">
    <source>
        <dbReference type="ARBA" id="ARBA00022555"/>
    </source>
</evidence>
<dbReference type="InterPro" id="IPR033714">
    <property type="entry name" value="tRNA_bind_bactPheRS"/>
</dbReference>
<dbReference type="InterPro" id="IPR037154">
    <property type="entry name" value="YtpR-like_sf"/>
</dbReference>
<dbReference type="FunFam" id="2.40.50.140:FF:000258">
    <property type="entry name" value="Phenylalanine--tRNA ligase beta subunit"/>
    <property type="match status" value="1"/>
</dbReference>
<reference evidence="5 6" key="2">
    <citation type="submission" date="2018-12" db="EMBL/GenBank/DDBJ databases">
        <title>Whole-genome sequences of fifteen clinical Streptococcus suis strains isolated from pigs between 2006 and 2018.</title>
        <authorList>
            <person name="Stevens M.J.A."/>
            <person name="Cernela N."/>
            <person name="Spoerry Serrano N."/>
            <person name="Schmitt S."/>
            <person name="Schrenzel J."/>
            <person name="Stephan R."/>
        </authorList>
    </citation>
    <scope>NUCLEOTIDE SEQUENCE [LARGE SCALE GENOMIC DNA]</scope>
    <source>
        <strain evidence="5 6">PP422</strain>
    </source>
</reference>
<dbReference type="CDD" id="cd02796">
    <property type="entry name" value="tRNA_bind_bactPheRS"/>
    <property type="match status" value="1"/>
</dbReference>
<evidence type="ECO:0000313" key="6">
    <source>
        <dbReference type="Proteomes" id="UP000274117"/>
    </source>
</evidence>
<dbReference type="Proteomes" id="UP000274117">
    <property type="component" value="Unassembled WGS sequence"/>
</dbReference>
<feature type="domain" description="TRNA-binding" evidence="4">
    <location>
        <begin position="90"/>
        <end position="200"/>
    </location>
</feature>
<keyword evidence="1 3" id="KW-0820">tRNA-binding</keyword>
<protein>
    <submittedName>
        <fullName evidence="5">DUF4479 domain-containing protein</fullName>
    </submittedName>
</protein>